<dbReference type="InterPro" id="IPR036621">
    <property type="entry name" value="Anticodon-bd_dom_sf"/>
</dbReference>
<keyword evidence="4" id="KW-1185">Reference proteome</keyword>
<dbReference type="AlphaFoldDB" id="A0AAN8GEM0"/>
<evidence type="ECO:0000313" key="3">
    <source>
        <dbReference type="EMBL" id="KAK5985163.1"/>
    </source>
</evidence>
<dbReference type="Proteomes" id="UP001331761">
    <property type="component" value="Unassembled WGS sequence"/>
</dbReference>
<dbReference type="Gene3D" id="3.40.50.800">
    <property type="entry name" value="Anticodon-binding domain"/>
    <property type="match status" value="1"/>
</dbReference>
<feature type="domain" description="Anticodon-binding" evidence="2">
    <location>
        <begin position="18"/>
        <end position="106"/>
    </location>
</feature>
<feature type="non-terminal residue" evidence="3">
    <location>
        <position position="1"/>
    </location>
</feature>
<evidence type="ECO:0000313" key="4">
    <source>
        <dbReference type="Proteomes" id="UP001331761"/>
    </source>
</evidence>
<dbReference type="PANTHER" id="PTHR11451">
    <property type="entry name" value="THREONINE-TRNA LIGASE"/>
    <property type="match status" value="1"/>
</dbReference>
<dbReference type="GO" id="GO:0005739">
    <property type="term" value="C:mitochondrion"/>
    <property type="evidence" value="ECO:0007669"/>
    <property type="project" value="TreeGrafter"/>
</dbReference>
<dbReference type="EMBL" id="WIXE01002043">
    <property type="protein sequence ID" value="KAK5985163.1"/>
    <property type="molecule type" value="Genomic_DNA"/>
</dbReference>
<proteinExistence type="predicted"/>
<sequence length="134" mass="15041">RVLAVLVIPSPGQLTITVNVIPVCAVSVPYARKVAKEFIDANYEVEGNFECVGTLNRRIKTAVISKHNFILVVGRTELANGTVNVRTRNDIVLGEYTVKEVLSRFRSFEEEYSTDRQCIEAFMQSCGSEQLRFP</sequence>
<dbReference type="GO" id="GO:0004829">
    <property type="term" value="F:threonine-tRNA ligase activity"/>
    <property type="evidence" value="ECO:0007669"/>
    <property type="project" value="TreeGrafter"/>
</dbReference>
<keyword evidence="1" id="KW-0648">Protein biosynthesis</keyword>
<comment type="caution">
    <text evidence="3">The sequence shown here is derived from an EMBL/GenBank/DDBJ whole genome shotgun (WGS) entry which is preliminary data.</text>
</comment>
<name>A0AAN8GEM0_TRICO</name>
<organism evidence="3 4">
    <name type="scientific">Trichostrongylus colubriformis</name>
    <name type="common">Black scour worm</name>
    <dbReference type="NCBI Taxonomy" id="6319"/>
    <lineage>
        <taxon>Eukaryota</taxon>
        <taxon>Metazoa</taxon>
        <taxon>Ecdysozoa</taxon>
        <taxon>Nematoda</taxon>
        <taxon>Chromadorea</taxon>
        <taxon>Rhabditida</taxon>
        <taxon>Rhabditina</taxon>
        <taxon>Rhabditomorpha</taxon>
        <taxon>Strongyloidea</taxon>
        <taxon>Trichostrongylidae</taxon>
        <taxon>Trichostrongylus</taxon>
    </lineage>
</organism>
<protein>
    <recommendedName>
        <fullName evidence="2">Anticodon-binding domain-containing protein</fullName>
    </recommendedName>
</protein>
<dbReference type="GO" id="GO:0006435">
    <property type="term" value="P:threonyl-tRNA aminoacylation"/>
    <property type="evidence" value="ECO:0007669"/>
    <property type="project" value="TreeGrafter"/>
</dbReference>
<evidence type="ECO:0000256" key="1">
    <source>
        <dbReference type="ARBA" id="ARBA00022917"/>
    </source>
</evidence>
<accession>A0AAN8GEM0</accession>
<dbReference type="PANTHER" id="PTHR11451:SF46">
    <property type="entry name" value="THREONINE--TRNA LIGASE"/>
    <property type="match status" value="1"/>
</dbReference>
<dbReference type="Pfam" id="PF03129">
    <property type="entry name" value="HGTP_anticodon"/>
    <property type="match status" value="1"/>
</dbReference>
<evidence type="ECO:0000259" key="2">
    <source>
        <dbReference type="Pfam" id="PF03129"/>
    </source>
</evidence>
<dbReference type="InterPro" id="IPR004154">
    <property type="entry name" value="Anticodon-bd"/>
</dbReference>
<dbReference type="SUPFAM" id="SSF52954">
    <property type="entry name" value="Class II aaRS ABD-related"/>
    <property type="match status" value="1"/>
</dbReference>
<gene>
    <name evidence="3" type="ORF">GCK32_018577</name>
</gene>
<reference evidence="3 4" key="1">
    <citation type="submission" date="2019-10" db="EMBL/GenBank/DDBJ databases">
        <title>Assembly and Annotation for the nematode Trichostrongylus colubriformis.</title>
        <authorList>
            <person name="Martin J."/>
        </authorList>
    </citation>
    <scope>NUCLEOTIDE SEQUENCE [LARGE SCALE GENOMIC DNA]</scope>
    <source>
        <strain evidence="3">G859</strain>
        <tissue evidence="3">Whole worm</tissue>
    </source>
</reference>